<dbReference type="Proteomes" id="UP000053660">
    <property type="component" value="Unassembled WGS sequence"/>
</dbReference>
<dbReference type="Gene3D" id="3.40.33.10">
    <property type="entry name" value="CAP"/>
    <property type="match status" value="2"/>
</dbReference>
<organism evidence="2 3">
    <name type="scientific">Oesophagostomum dentatum</name>
    <name type="common">Nodular worm</name>
    <dbReference type="NCBI Taxonomy" id="61180"/>
    <lineage>
        <taxon>Eukaryota</taxon>
        <taxon>Metazoa</taxon>
        <taxon>Ecdysozoa</taxon>
        <taxon>Nematoda</taxon>
        <taxon>Chromadorea</taxon>
        <taxon>Rhabditida</taxon>
        <taxon>Rhabditina</taxon>
        <taxon>Rhabditomorpha</taxon>
        <taxon>Strongyloidea</taxon>
        <taxon>Strongylidae</taxon>
        <taxon>Oesophagostomum</taxon>
    </lineage>
</organism>
<evidence type="ECO:0000313" key="3">
    <source>
        <dbReference type="Proteomes" id="UP000053660"/>
    </source>
</evidence>
<dbReference type="SMART" id="SM00198">
    <property type="entry name" value="SCP"/>
    <property type="match status" value="2"/>
</dbReference>
<dbReference type="OrthoDB" id="5874910at2759"/>
<feature type="domain" description="SCP" evidence="1">
    <location>
        <begin position="15"/>
        <end position="165"/>
    </location>
</feature>
<name>A0A0B1TQB6_OESDE</name>
<dbReference type="InterPro" id="IPR001283">
    <property type="entry name" value="CRISP-related"/>
</dbReference>
<keyword evidence="3" id="KW-1185">Reference proteome</keyword>
<dbReference type="AlphaFoldDB" id="A0A0B1TQB6"/>
<dbReference type="InterPro" id="IPR002413">
    <property type="entry name" value="V5_allergen-like"/>
</dbReference>
<dbReference type="Pfam" id="PF00188">
    <property type="entry name" value="CAP"/>
    <property type="match status" value="2"/>
</dbReference>
<protein>
    <submittedName>
        <fullName evidence="2">SCP-like protein</fullName>
    </submittedName>
</protein>
<feature type="domain" description="SCP" evidence="1">
    <location>
        <begin position="212"/>
        <end position="371"/>
    </location>
</feature>
<accession>A0A0B1TQB6</accession>
<dbReference type="GO" id="GO:0005576">
    <property type="term" value="C:extracellular region"/>
    <property type="evidence" value="ECO:0007669"/>
    <property type="project" value="InterPro"/>
</dbReference>
<gene>
    <name evidence="2" type="ORF">OESDEN_00543</name>
</gene>
<dbReference type="PRINTS" id="PR00837">
    <property type="entry name" value="V5TPXLIKE"/>
</dbReference>
<dbReference type="InterPro" id="IPR018244">
    <property type="entry name" value="Allrgn_V5/Tpx1_CS"/>
</dbReference>
<evidence type="ECO:0000259" key="1">
    <source>
        <dbReference type="SMART" id="SM00198"/>
    </source>
</evidence>
<dbReference type="SUPFAM" id="SSF55797">
    <property type="entry name" value="PR-1-like"/>
    <property type="match status" value="2"/>
</dbReference>
<dbReference type="InterPro" id="IPR014044">
    <property type="entry name" value="CAP_dom"/>
</dbReference>
<dbReference type="InterPro" id="IPR035940">
    <property type="entry name" value="CAP_sf"/>
</dbReference>
<feature type="non-terminal residue" evidence="2">
    <location>
        <position position="1"/>
    </location>
</feature>
<sequence>FKESFNCNNNAINDDLRAAFLNYHNNGRRRIAKGQQNNVGGKKLNKAANMNKLRWNCDMEKKAQEYMKSCNALGGRVWGSPYYSVVTNFGGAAPAKMVAEFSMKMWWTSVERNAISDNNEYRVCALQSFSQMANARATEIGCTVTNCGNKMQIGCLYNAIGSIKGQPMWETGEPCSECIGNSTCEDGLCVRPEEKPEDGKNTICSTSGMTDKIRTRILNVHNEFRSLVARGLARNGTQGYAPKASAMYKLKYDCKLEELAMSHAKTCVYGHRPNSERPNIGENIYTLLVPGSDRTMNGEWATADWFYELKHYGVFADNRFTDALNNRPNTVVGHYTQLAWGTTKYIGCGVQNCNDQTIVVCNYSPAGNKKDQLIYDVGTPCSKCPSGTKCAADEGLCVFA</sequence>
<dbReference type="CDD" id="cd05380">
    <property type="entry name" value="CAP_euk"/>
    <property type="match status" value="2"/>
</dbReference>
<dbReference type="EMBL" id="KN549219">
    <property type="protein sequence ID" value="KHJ99464.1"/>
    <property type="molecule type" value="Genomic_DNA"/>
</dbReference>
<dbReference type="PRINTS" id="PR00838">
    <property type="entry name" value="V5ALLERGEN"/>
</dbReference>
<evidence type="ECO:0000313" key="2">
    <source>
        <dbReference type="EMBL" id="KHJ99464.1"/>
    </source>
</evidence>
<dbReference type="PROSITE" id="PS01009">
    <property type="entry name" value="CRISP_1"/>
    <property type="match status" value="1"/>
</dbReference>
<reference evidence="2 3" key="1">
    <citation type="submission" date="2014-03" db="EMBL/GenBank/DDBJ databases">
        <title>Draft genome of the hookworm Oesophagostomum dentatum.</title>
        <authorList>
            <person name="Mitreva M."/>
        </authorList>
    </citation>
    <scope>NUCLEOTIDE SEQUENCE [LARGE SCALE GENOMIC DNA]</scope>
    <source>
        <strain evidence="2 3">OD-Hann</strain>
    </source>
</reference>
<dbReference type="PANTHER" id="PTHR10334">
    <property type="entry name" value="CYSTEINE-RICH SECRETORY PROTEIN-RELATED"/>
    <property type="match status" value="1"/>
</dbReference>
<proteinExistence type="predicted"/>